<keyword evidence="2" id="KW-1133">Transmembrane helix</keyword>
<feature type="region of interest" description="Disordered" evidence="1">
    <location>
        <begin position="758"/>
        <end position="885"/>
    </location>
</feature>
<feature type="transmembrane region" description="Helical" evidence="2">
    <location>
        <begin position="74"/>
        <end position="98"/>
    </location>
</feature>
<reference evidence="3 4" key="1">
    <citation type="submission" date="2019-07" db="EMBL/GenBank/DDBJ databases">
        <title>Diversity of Bacteria from Kongsfjorden, Arctic.</title>
        <authorList>
            <person name="Yu Y."/>
        </authorList>
    </citation>
    <scope>NUCLEOTIDE SEQUENCE [LARGE SCALE GENOMIC DNA]</scope>
    <source>
        <strain evidence="3 4">SM1922</strain>
    </source>
</reference>
<organism evidence="3 4">
    <name type="scientific">Vreelandella titanicae</name>
    <dbReference type="NCBI Taxonomy" id="664683"/>
    <lineage>
        <taxon>Bacteria</taxon>
        <taxon>Pseudomonadati</taxon>
        <taxon>Pseudomonadota</taxon>
        <taxon>Gammaproteobacteria</taxon>
        <taxon>Oceanospirillales</taxon>
        <taxon>Halomonadaceae</taxon>
        <taxon>Vreelandella</taxon>
    </lineage>
</organism>
<feature type="compositionally biased region" description="Low complexity" evidence="1">
    <location>
        <begin position="861"/>
        <end position="875"/>
    </location>
</feature>
<keyword evidence="2" id="KW-0812">Transmembrane</keyword>
<dbReference type="AlphaFoldDB" id="A0A558J160"/>
<evidence type="ECO:0000313" key="4">
    <source>
        <dbReference type="Proteomes" id="UP000317288"/>
    </source>
</evidence>
<accession>A0A558J160</accession>
<evidence type="ECO:0000256" key="1">
    <source>
        <dbReference type="SAM" id="MobiDB-lite"/>
    </source>
</evidence>
<feature type="compositionally biased region" description="Polar residues" evidence="1">
    <location>
        <begin position="710"/>
        <end position="722"/>
    </location>
</feature>
<feature type="compositionally biased region" description="Low complexity" evidence="1">
    <location>
        <begin position="531"/>
        <end position="552"/>
    </location>
</feature>
<gene>
    <name evidence="3" type="ORF">FQP89_22525</name>
</gene>
<feature type="compositionally biased region" description="Basic and acidic residues" evidence="1">
    <location>
        <begin position="622"/>
        <end position="644"/>
    </location>
</feature>
<protein>
    <recommendedName>
        <fullName evidence="5">HD domain-containing protein</fullName>
    </recommendedName>
</protein>
<feature type="region of interest" description="Disordered" evidence="1">
    <location>
        <begin position="499"/>
        <end position="745"/>
    </location>
</feature>
<dbReference type="Proteomes" id="UP000317288">
    <property type="component" value="Unassembled WGS sequence"/>
</dbReference>
<evidence type="ECO:0000256" key="2">
    <source>
        <dbReference type="SAM" id="Phobius"/>
    </source>
</evidence>
<name>A0A558J160_9GAMM</name>
<keyword evidence="2" id="KW-0472">Membrane</keyword>
<proteinExistence type="predicted"/>
<comment type="caution">
    <text evidence="3">The sequence shown here is derived from an EMBL/GenBank/DDBJ whole genome shotgun (WGS) entry which is preliminary data.</text>
</comment>
<feature type="region of interest" description="Disordered" evidence="1">
    <location>
        <begin position="450"/>
        <end position="482"/>
    </location>
</feature>
<dbReference type="SUPFAM" id="SSF109604">
    <property type="entry name" value="HD-domain/PDEase-like"/>
    <property type="match status" value="1"/>
</dbReference>
<feature type="compositionally biased region" description="Polar residues" evidence="1">
    <location>
        <begin position="510"/>
        <end position="530"/>
    </location>
</feature>
<feature type="compositionally biased region" description="Basic and acidic residues" evidence="1">
    <location>
        <begin position="466"/>
        <end position="475"/>
    </location>
</feature>
<evidence type="ECO:0000313" key="3">
    <source>
        <dbReference type="EMBL" id="TVU87356.1"/>
    </source>
</evidence>
<dbReference type="RefSeq" id="WP_144815806.1">
    <property type="nucleotide sequence ID" value="NZ_VNFE01000010.1"/>
</dbReference>
<feature type="compositionally biased region" description="Acidic residues" evidence="1">
    <location>
        <begin position="724"/>
        <end position="736"/>
    </location>
</feature>
<feature type="compositionally biased region" description="Low complexity" evidence="1">
    <location>
        <begin position="567"/>
        <end position="576"/>
    </location>
</feature>
<evidence type="ECO:0008006" key="5">
    <source>
        <dbReference type="Google" id="ProtNLM"/>
    </source>
</evidence>
<sequence>MSLMGYRSTLLRSVIALTLFYSLTAIAVFYSMGPETLQEWLAGAGFWVEGDDEITPPNAASAATEVVLARSRVVWPWLVGGMAAGTVIVLLMVGVGLITRRRRAKSRGDFRGMDLSITYMPSPDPISYKPVKAELAGNVPAHHMPLINQLLGYLQAHPDAYCGDGHNTTLLEHHLGVIDEAFEYEGGDALLPLAAAAHDIGKTVSHAKQDGQWVRLSYHDKQSGRLLAKFPAWWALPEDERSILLLAVKYEHSPNLMPVTFPGLCNNGMRRAVTLLQQLREIDGLATRGEKRKVLETLDVQELAIDTFLRVVPQVPYQVKGLAKRVKAAGFRVGERLYLSEHHVRETALSKLDDDVAAAFGGDFRARGKSGEFTQVLLGALADRGWLITEIEGLPEGSETAKTWTLPSDQALWRVRSGIIEFRGMIAVELPAEHQGLYPRETAYEVTVLGPQGKHSGNAGVAPTKDSGKREERMTKPKGIPASDVCDVSLFATAPAVAAPKPGGNAAQKAEQQSDSSGGNAAQKAEQQSDSSGGNAAQESAEAANNASKSSKISVNKTDMSGAWLLDDPAPAGGDAAQEEARQYSPGGGDVAQKDNHAQKPQALAKADSDEQTDGAGAWLLEDAHDGGGNVARDEQHGKNDATSDKPYGGSEGDSEGAWLLEDGADLAGGNIARVEPQEPIPHKADGGNVAPIVEQSEYTGVSEDGGQVATASGADNHSNVSAELDDWSPEVEDAPNDAHIIPGQGEAVLATVEHEPPVAQLTAEDGSWLLSEGPHDSPRPLNPLEGKTQGSPQAAPADKAETATSVSEQLEAAASGQDDAELSSPIQRRLKKRGGAAGRQVRQASNNVAPADQGKEAGQAKTSKGSGKPGGAKAEVSGVPKLFS</sequence>
<feature type="transmembrane region" description="Helical" evidence="2">
    <location>
        <begin position="9"/>
        <end position="30"/>
    </location>
</feature>
<dbReference type="EMBL" id="VNFE01000010">
    <property type="protein sequence ID" value="TVU87356.1"/>
    <property type="molecule type" value="Genomic_DNA"/>
</dbReference>